<evidence type="ECO:0000313" key="9">
    <source>
        <dbReference type="EMBL" id="BBD13409.1"/>
    </source>
</evidence>
<evidence type="ECO:0000256" key="4">
    <source>
        <dbReference type="ARBA" id="ARBA00023163"/>
    </source>
</evidence>
<feature type="compositionally biased region" description="Acidic residues" evidence="7">
    <location>
        <begin position="219"/>
        <end position="228"/>
    </location>
</feature>
<dbReference type="GO" id="GO:0005634">
    <property type="term" value="C:nucleus"/>
    <property type="evidence" value="ECO:0007669"/>
    <property type="project" value="UniProtKB-SubCell"/>
</dbReference>
<feature type="region of interest" description="Disordered" evidence="7">
    <location>
        <begin position="800"/>
        <end position="864"/>
    </location>
</feature>
<sequence length="1090" mass="121223">MAPERYGVIYEDKKKIQKQFQTWSKTLLYVVGLEQIAKELMGRRKWQHYQQLLMENVHLKDEDKQMEEKDWESSDKCNFCDENSNTSQQKVDNTVSENQEQSKTQNHSSESSYESEDSEDGISDKPNSVNFHRSPFNVSNIPESYFTKTQLNSMSSLESVASSVAASAMAAVAAMNNVTLGKSLSLRFSPNTAGDMIPPWYLPAAGNFKLDVASKREDNETDVVDEQPLDLSAKSCSPTNSPARSPEARSPVVPTSQNFLTNTSSIAHTSKVPVLNTNRHIFKAKPRLSPMAGRRTYTEEELQAALRDIQSGKLGTRRAAVIYGIPRSTLRNKVYKLAMEKERDNAVHFPSITIEDKRLEEVDLPSDDKEELEERDDEDEEVEKELSAADEDDKDAEKQFTKPVFTVEDLFRLSKQAGGQLIENDSLRALLQHGKFLAEQNIKQEKDSTSTKTSNQHQHHQQQQQQQQQQLNQVPTPVYSIFPPGDPKIWGNLDASSITPYLTHFMALSRDNITSLIGHANPYFGLRNPTPPNDSPTEVSPTFSPKFPSPAMFPELVQRMLAESKELPNSVKTESLFSSPPNESPEDVNSNNLSSSALSRLPLFKPPYKNGSATESGFNIPDFNADNKFSEGSEKSVTSSPPPMSGARSDSSSPLPMNHKLGGLNLRDVIAKGIGQRFQQPGDLPLSHMTGSSSIDGLHRVSFPSLSATSVIKSHSGGPIDTEDAKKLCNQIKVPLPSSASNMNSSANSGKGTRPKRGKYRNYDRDSLVEAVRAVQRGEMSVHRAGSYYGVPHSTLEYKVKERHLMRPRKREPKNQPDDLKRREDGSVLRLSVNDTNKPSQHSPSPQPKIIKPPFTTPPSSLPTTPNGMKIPTLFDQPHPFAPAAPFPFWPAPFHQLAMDYSRNPAFSSNPEHVLASHFMQRMQEESTKNNQLSHTLGKTAREVAESLYDGSGFNGNFLDGVIRSSLDSEATFNEQVQRKNILEQLCRSKYLNPMNKYSGESDDESGKPNINHILTHTLLSSVVAKDTKEASASAAKSVDDESDDKAEQSSLDEEKTATIKDEPNNANVQNTNFNLESQIASVDIKTEKN</sequence>
<name>A0A679AVC0_9HEMI</name>
<dbReference type="GO" id="GO:0003677">
    <property type="term" value="F:DNA binding"/>
    <property type="evidence" value="ECO:0007669"/>
    <property type="project" value="UniProtKB-UniRule"/>
</dbReference>
<evidence type="ECO:0000256" key="1">
    <source>
        <dbReference type="ARBA" id="ARBA00004123"/>
    </source>
</evidence>
<feature type="compositionally biased region" description="Acidic residues" evidence="7">
    <location>
        <begin position="363"/>
        <end position="394"/>
    </location>
</feature>
<feature type="compositionally biased region" description="Low complexity" evidence="7">
    <location>
        <begin position="461"/>
        <end position="470"/>
    </location>
</feature>
<dbReference type="Gene3D" id="1.10.10.60">
    <property type="entry name" value="Homeodomain-like"/>
    <property type="match status" value="2"/>
</dbReference>
<dbReference type="SUPFAM" id="SSF46689">
    <property type="entry name" value="Homeodomain-like"/>
    <property type="match status" value="2"/>
</dbReference>
<dbReference type="GO" id="GO:0006357">
    <property type="term" value="P:regulation of transcription by RNA polymerase II"/>
    <property type="evidence" value="ECO:0007669"/>
    <property type="project" value="TreeGrafter"/>
</dbReference>
<feature type="compositionally biased region" description="Basic and acidic residues" evidence="7">
    <location>
        <begin position="1053"/>
        <end position="1064"/>
    </location>
</feature>
<feature type="region of interest" description="Disordered" evidence="7">
    <location>
        <begin position="443"/>
        <end position="473"/>
    </location>
</feature>
<feature type="region of interest" description="Disordered" evidence="7">
    <location>
        <begin position="219"/>
        <end position="253"/>
    </location>
</feature>
<feature type="region of interest" description="Disordered" evidence="7">
    <location>
        <begin position="363"/>
        <end position="400"/>
    </location>
</feature>
<protein>
    <submittedName>
        <fullName evidence="9">E93 isoform B</fullName>
    </submittedName>
</protein>
<feature type="compositionally biased region" description="Low complexity" evidence="7">
    <location>
        <begin position="839"/>
        <end position="854"/>
    </location>
</feature>
<feature type="DNA-binding region" description="H-T-H motif" evidence="6">
    <location>
        <begin position="782"/>
        <end position="802"/>
    </location>
</feature>
<feature type="region of interest" description="Disordered" evidence="7">
    <location>
        <begin position="1032"/>
        <end position="1074"/>
    </location>
</feature>
<keyword evidence="4" id="KW-0804">Transcription</keyword>
<evidence type="ECO:0000256" key="6">
    <source>
        <dbReference type="PROSITE-ProRule" id="PRU00320"/>
    </source>
</evidence>
<keyword evidence="5 6" id="KW-0539">Nucleus</keyword>
<gene>
    <name evidence="9" type="primary">E93-B</name>
</gene>
<dbReference type="Pfam" id="PF05225">
    <property type="entry name" value="HTH_psq"/>
    <property type="match status" value="2"/>
</dbReference>
<dbReference type="InterPro" id="IPR009057">
    <property type="entry name" value="Homeodomain-like_sf"/>
</dbReference>
<feature type="region of interest" description="Disordered" evidence="7">
    <location>
        <begin position="64"/>
        <end position="134"/>
    </location>
</feature>
<keyword evidence="2" id="KW-0805">Transcription regulation</keyword>
<feature type="compositionally biased region" description="Polar residues" evidence="7">
    <location>
        <begin position="125"/>
        <end position="134"/>
    </location>
</feature>
<evidence type="ECO:0000256" key="5">
    <source>
        <dbReference type="ARBA" id="ARBA00023242"/>
    </source>
</evidence>
<feature type="domain" description="HTH psq-type" evidence="8">
    <location>
        <begin position="754"/>
        <end position="806"/>
    </location>
</feature>
<evidence type="ECO:0000256" key="2">
    <source>
        <dbReference type="ARBA" id="ARBA00023015"/>
    </source>
</evidence>
<feature type="region of interest" description="Disordered" evidence="7">
    <location>
        <begin position="615"/>
        <end position="661"/>
    </location>
</feature>
<evidence type="ECO:0000256" key="3">
    <source>
        <dbReference type="ARBA" id="ARBA00023125"/>
    </source>
</evidence>
<feature type="domain" description="HTH psq-type" evidence="8">
    <location>
        <begin position="288"/>
        <end position="340"/>
    </location>
</feature>
<feature type="compositionally biased region" description="Low complexity" evidence="7">
    <location>
        <begin position="738"/>
        <end position="749"/>
    </location>
</feature>
<proteinExistence type="evidence at transcript level"/>
<feature type="region of interest" description="Disordered" evidence="7">
    <location>
        <begin position="736"/>
        <end position="765"/>
    </location>
</feature>
<dbReference type="PANTHER" id="PTHR21545">
    <property type="entry name" value="TRANSCRIPTION FACTOR MLR1/2"/>
    <property type="match status" value="1"/>
</dbReference>
<evidence type="ECO:0000259" key="8">
    <source>
        <dbReference type="PROSITE" id="PS50960"/>
    </source>
</evidence>
<dbReference type="EMBL" id="LC374381">
    <property type="protein sequence ID" value="BBD13409.1"/>
    <property type="molecule type" value="mRNA"/>
</dbReference>
<feature type="compositionally biased region" description="Basic and acidic residues" evidence="7">
    <location>
        <begin position="64"/>
        <end position="79"/>
    </location>
</feature>
<dbReference type="FunFam" id="1.10.10.60:FF:000019">
    <property type="entry name" value="Ligand-dependent corepressor isoform 1"/>
    <property type="match status" value="1"/>
</dbReference>
<feature type="compositionally biased region" description="Polar residues" evidence="7">
    <location>
        <begin position="570"/>
        <end position="581"/>
    </location>
</feature>
<accession>A0A679AVC0</accession>
<feature type="compositionally biased region" description="Polar residues" evidence="7">
    <location>
        <begin position="234"/>
        <end position="243"/>
    </location>
</feature>
<dbReference type="InterPro" id="IPR007889">
    <property type="entry name" value="HTH_Psq"/>
</dbReference>
<dbReference type="AlphaFoldDB" id="A0A679AVC0"/>
<dbReference type="PROSITE" id="PS50960">
    <property type="entry name" value="HTH_PSQ"/>
    <property type="match status" value="2"/>
</dbReference>
<organism evidence="9">
    <name type="scientific">Planococcus kraunhiae</name>
    <dbReference type="NCBI Taxonomy" id="494597"/>
    <lineage>
        <taxon>Eukaryota</taxon>
        <taxon>Metazoa</taxon>
        <taxon>Ecdysozoa</taxon>
        <taxon>Arthropoda</taxon>
        <taxon>Hexapoda</taxon>
        <taxon>Insecta</taxon>
        <taxon>Pterygota</taxon>
        <taxon>Neoptera</taxon>
        <taxon>Paraneoptera</taxon>
        <taxon>Hemiptera</taxon>
        <taxon>Sternorrhyncha</taxon>
        <taxon>Coccoidea</taxon>
        <taxon>Pseudococcidae</taxon>
        <taxon>Planococcus</taxon>
    </lineage>
</organism>
<feature type="compositionally biased region" description="Polar residues" evidence="7">
    <location>
        <begin position="81"/>
        <end position="107"/>
    </location>
</feature>
<feature type="region of interest" description="Disordered" evidence="7">
    <location>
        <begin position="568"/>
        <end position="594"/>
    </location>
</feature>
<feature type="compositionally biased region" description="Polar residues" evidence="7">
    <location>
        <begin position="1065"/>
        <end position="1074"/>
    </location>
</feature>
<evidence type="ECO:0000256" key="7">
    <source>
        <dbReference type="SAM" id="MobiDB-lite"/>
    </source>
</evidence>
<dbReference type="PANTHER" id="PTHR21545:SF13">
    <property type="entry name" value="ECDYSONE-INDUCED PROTEIN 93F, ISOFORM C"/>
    <property type="match status" value="1"/>
</dbReference>
<keyword evidence="3 6" id="KW-0238">DNA-binding</keyword>
<feature type="compositionally biased region" description="Basic and acidic residues" evidence="7">
    <location>
        <begin position="813"/>
        <end position="827"/>
    </location>
</feature>
<reference evidence="9" key="1">
    <citation type="journal article" date="2019" name="Insect Biochem. Mol. Biol.">
        <title>E93 expression and links to the juvenile hormone in hemipteran mealybugs with insights on female neoteny.</title>
        <authorList>
            <person name="Vea I.M."/>
            <person name="Tanaka S."/>
            <person name="Tsuji T."/>
            <person name="Shiotsuki T."/>
            <person name="Jouraku A."/>
            <person name="Minakuchi C."/>
        </authorList>
    </citation>
    <scope>NUCLEOTIDE SEQUENCE</scope>
</reference>
<feature type="DNA-binding region" description="H-T-H motif" evidence="6">
    <location>
        <begin position="316"/>
        <end position="336"/>
    </location>
</feature>
<comment type="subcellular location">
    <subcellularLocation>
        <location evidence="1 6">Nucleus</location>
    </subcellularLocation>
</comment>